<dbReference type="GO" id="GO:0004497">
    <property type="term" value="F:monooxygenase activity"/>
    <property type="evidence" value="ECO:0007669"/>
    <property type="project" value="InterPro"/>
</dbReference>
<comment type="similarity">
    <text evidence="2">Belongs to the cytochrome P450 family.</text>
</comment>
<dbReference type="PRINTS" id="PR00465">
    <property type="entry name" value="EP450IV"/>
</dbReference>
<keyword evidence="3 6" id="KW-0479">Metal-binding</keyword>
<dbReference type="PRINTS" id="PR00385">
    <property type="entry name" value="P450"/>
</dbReference>
<evidence type="ECO:0000313" key="10">
    <source>
        <dbReference type="Proteomes" id="UP000224080"/>
    </source>
</evidence>
<keyword evidence="5 6" id="KW-0408">Iron</keyword>
<dbReference type="SUPFAM" id="SSF48264">
    <property type="entry name" value="Cytochrome P450"/>
    <property type="match status" value="1"/>
</dbReference>
<dbReference type="GO" id="GO:0005506">
    <property type="term" value="F:iron ion binding"/>
    <property type="evidence" value="ECO:0007669"/>
    <property type="project" value="InterPro"/>
</dbReference>
<reference evidence="9 10" key="1">
    <citation type="submission" date="2017-10" db="EMBL/GenBank/DDBJ databases">
        <title>Comparative genomics in systemic dimorphic fungi from Ajellomycetaceae.</title>
        <authorList>
            <person name="Munoz J.F."/>
            <person name="Mcewen J.G."/>
            <person name="Clay O.K."/>
            <person name="Cuomo C.A."/>
        </authorList>
    </citation>
    <scope>NUCLEOTIDE SEQUENCE [LARGE SCALE GENOMIC DNA]</scope>
    <source>
        <strain evidence="9 10">UAMH130</strain>
    </source>
</reference>
<feature type="transmembrane region" description="Helical" evidence="8">
    <location>
        <begin position="20"/>
        <end position="39"/>
    </location>
</feature>
<evidence type="ECO:0000256" key="6">
    <source>
        <dbReference type="PIRSR" id="PIRSR602403-1"/>
    </source>
</evidence>
<evidence type="ECO:0000256" key="4">
    <source>
        <dbReference type="ARBA" id="ARBA00023002"/>
    </source>
</evidence>
<dbReference type="InterPro" id="IPR001128">
    <property type="entry name" value="Cyt_P450"/>
</dbReference>
<dbReference type="STRING" id="2060905.A0A2B7WIV6"/>
<keyword evidence="8" id="KW-0812">Transmembrane</keyword>
<evidence type="ECO:0000256" key="1">
    <source>
        <dbReference type="ARBA" id="ARBA00001971"/>
    </source>
</evidence>
<evidence type="ECO:0000256" key="7">
    <source>
        <dbReference type="SAM" id="MobiDB-lite"/>
    </source>
</evidence>
<evidence type="ECO:0000256" key="3">
    <source>
        <dbReference type="ARBA" id="ARBA00022723"/>
    </source>
</evidence>
<dbReference type="Proteomes" id="UP000224080">
    <property type="component" value="Unassembled WGS sequence"/>
</dbReference>
<name>A0A2B7WIV6_9EURO</name>
<dbReference type="InterPro" id="IPR050121">
    <property type="entry name" value="Cytochrome_P450_monoxygenase"/>
</dbReference>
<keyword evidence="8" id="KW-1133">Transmembrane helix</keyword>
<dbReference type="Gene3D" id="1.10.630.10">
    <property type="entry name" value="Cytochrome P450"/>
    <property type="match status" value="1"/>
</dbReference>
<protein>
    <recommendedName>
        <fullName evidence="11">Cytochrome P450</fullName>
    </recommendedName>
</protein>
<accession>A0A2B7WIV6</accession>
<evidence type="ECO:0008006" key="11">
    <source>
        <dbReference type="Google" id="ProtNLM"/>
    </source>
</evidence>
<sequence length="552" mass="62324">MSTAMSTITRLLTNLPYKFSLGWPLITISILSLVIPNIYRSMYRAINSRFPGPKLAKFTKWWFRWHELRDGVLNATHRAHQSYGPIVQLSPKWISFCHPDAIKDIYTGPRGGLDTTDLVWFFERYGSPNVVSTVDAELHSLRRKNVAALYSSPTAASPAFQAHIRATINTFMNEITVGAGPDQPPSWTVDMFPMMRWLTADIMVGLTYGPERSLNLLTNPDSRAQMGELLIPTMELVASPLATVFQWLPLPLMKLFSPLFNLGPNMAKFGMSSVQESLRDPHPQSNDDDGKANTHLQHLLRLFKKNGPSPAIPNVNYIASDTLDHFSGGTTTTADFLSALLYHLSLPENKHHQDKLRQELRNFTSGTASTASTEHIPLSQLQTLPYLNGVLRETLRISPPIPFSLPRIVKTKDQDVSVLGMKIDPGTTISIQPYTLHRDPETFPNPDVWNPERWQVPITSPAHRQMQRMLMPFGYGQRMCTGMSVAWAIMRQVTATIYLEYETSLDEGVWFEEEGEESPLDSKGGGIEERQRKKKKNLFPDGPLQPIVFRRV</sequence>
<evidence type="ECO:0000256" key="8">
    <source>
        <dbReference type="SAM" id="Phobius"/>
    </source>
</evidence>
<feature type="binding site" description="axial binding residue" evidence="6">
    <location>
        <position position="480"/>
    </location>
    <ligand>
        <name>heme</name>
        <dbReference type="ChEBI" id="CHEBI:30413"/>
    </ligand>
    <ligandPart>
        <name>Fe</name>
        <dbReference type="ChEBI" id="CHEBI:18248"/>
    </ligandPart>
</feature>
<keyword evidence="4" id="KW-0560">Oxidoreductase</keyword>
<keyword evidence="10" id="KW-1185">Reference proteome</keyword>
<keyword evidence="6" id="KW-0349">Heme</keyword>
<dbReference type="CDD" id="cd11059">
    <property type="entry name" value="CYP_fungal"/>
    <property type="match status" value="1"/>
</dbReference>
<dbReference type="AlphaFoldDB" id="A0A2B7WIV6"/>
<evidence type="ECO:0000256" key="5">
    <source>
        <dbReference type="ARBA" id="ARBA00023004"/>
    </source>
</evidence>
<gene>
    <name evidence="9" type="ORF">GX51_07803</name>
</gene>
<comment type="cofactor">
    <cofactor evidence="1 6">
        <name>heme</name>
        <dbReference type="ChEBI" id="CHEBI:30413"/>
    </cofactor>
</comment>
<dbReference type="EMBL" id="PDNC01000175">
    <property type="protein sequence ID" value="PGG96469.1"/>
    <property type="molecule type" value="Genomic_DNA"/>
</dbReference>
<comment type="caution">
    <text evidence="9">The sequence shown here is derived from an EMBL/GenBank/DDBJ whole genome shotgun (WGS) entry which is preliminary data.</text>
</comment>
<dbReference type="GO" id="GO:0020037">
    <property type="term" value="F:heme binding"/>
    <property type="evidence" value="ECO:0007669"/>
    <property type="project" value="InterPro"/>
</dbReference>
<dbReference type="OrthoDB" id="1470350at2759"/>
<keyword evidence="8" id="KW-0472">Membrane</keyword>
<evidence type="ECO:0000256" key="2">
    <source>
        <dbReference type="ARBA" id="ARBA00010617"/>
    </source>
</evidence>
<organism evidence="9 10">
    <name type="scientific">Blastomyces parvus</name>
    <dbReference type="NCBI Taxonomy" id="2060905"/>
    <lineage>
        <taxon>Eukaryota</taxon>
        <taxon>Fungi</taxon>
        <taxon>Dikarya</taxon>
        <taxon>Ascomycota</taxon>
        <taxon>Pezizomycotina</taxon>
        <taxon>Eurotiomycetes</taxon>
        <taxon>Eurotiomycetidae</taxon>
        <taxon>Onygenales</taxon>
        <taxon>Ajellomycetaceae</taxon>
        <taxon>Blastomyces</taxon>
    </lineage>
</organism>
<dbReference type="GO" id="GO:0016705">
    <property type="term" value="F:oxidoreductase activity, acting on paired donors, with incorporation or reduction of molecular oxygen"/>
    <property type="evidence" value="ECO:0007669"/>
    <property type="project" value="InterPro"/>
</dbReference>
<dbReference type="Pfam" id="PF00067">
    <property type="entry name" value="p450"/>
    <property type="match status" value="1"/>
</dbReference>
<feature type="region of interest" description="Disordered" evidence="7">
    <location>
        <begin position="514"/>
        <end position="542"/>
    </location>
</feature>
<dbReference type="InterPro" id="IPR036396">
    <property type="entry name" value="Cyt_P450_sf"/>
</dbReference>
<evidence type="ECO:0000313" key="9">
    <source>
        <dbReference type="EMBL" id="PGG96469.1"/>
    </source>
</evidence>
<proteinExistence type="inferred from homology"/>
<dbReference type="InterPro" id="IPR002403">
    <property type="entry name" value="Cyt_P450_E_grp-IV"/>
</dbReference>
<dbReference type="PANTHER" id="PTHR24305">
    <property type="entry name" value="CYTOCHROME P450"/>
    <property type="match status" value="1"/>
</dbReference>
<dbReference type="PANTHER" id="PTHR24305:SF166">
    <property type="entry name" value="CYTOCHROME P450 12A4, MITOCHONDRIAL-RELATED"/>
    <property type="match status" value="1"/>
</dbReference>